<keyword evidence="1" id="KW-1133">Transmembrane helix</keyword>
<dbReference type="PANTHER" id="PTHR14549">
    <property type="entry name" value="TRANSMEMBRANE PROTEIN 223"/>
    <property type="match status" value="1"/>
</dbReference>
<keyword evidence="3" id="KW-1185">Reference proteome</keyword>
<dbReference type="OrthoDB" id="5950063at2759"/>
<dbReference type="STRING" id="225164.V4BDL7"/>
<dbReference type="InterPro" id="IPR026100">
    <property type="entry name" value="Tmem223"/>
</dbReference>
<proteinExistence type="predicted"/>
<dbReference type="KEGG" id="lgi:LOTGIDRAFT_166822"/>
<dbReference type="AlphaFoldDB" id="V4BDL7"/>
<accession>V4BDL7</accession>
<keyword evidence="1" id="KW-0812">Transmembrane</keyword>
<dbReference type="GO" id="GO:0005739">
    <property type="term" value="C:mitochondrion"/>
    <property type="evidence" value="ECO:0007669"/>
    <property type="project" value="TreeGrafter"/>
</dbReference>
<organism evidence="2 3">
    <name type="scientific">Lottia gigantea</name>
    <name type="common">Giant owl limpet</name>
    <dbReference type="NCBI Taxonomy" id="225164"/>
    <lineage>
        <taxon>Eukaryota</taxon>
        <taxon>Metazoa</taxon>
        <taxon>Spiralia</taxon>
        <taxon>Lophotrochozoa</taxon>
        <taxon>Mollusca</taxon>
        <taxon>Gastropoda</taxon>
        <taxon>Patellogastropoda</taxon>
        <taxon>Lottioidea</taxon>
        <taxon>Lottiidae</taxon>
        <taxon>Lottia</taxon>
    </lineage>
</organism>
<evidence type="ECO:0000256" key="1">
    <source>
        <dbReference type="SAM" id="Phobius"/>
    </source>
</evidence>
<dbReference type="Pfam" id="PF06979">
    <property type="entry name" value="TMEM70"/>
    <property type="match status" value="1"/>
</dbReference>
<dbReference type="CTD" id="20240451"/>
<evidence type="ECO:0008006" key="4">
    <source>
        <dbReference type="Google" id="ProtNLM"/>
    </source>
</evidence>
<reference evidence="2 3" key="1">
    <citation type="journal article" date="2013" name="Nature">
        <title>Insights into bilaterian evolution from three spiralian genomes.</title>
        <authorList>
            <person name="Simakov O."/>
            <person name="Marletaz F."/>
            <person name="Cho S.J."/>
            <person name="Edsinger-Gonzales E."/>
            <person name="Havlak P."/>
            <person name="Hellsten U."/>
            <person name="Kuo D.H."/>
            <person name="Larsson T."/>
            <person name="Lv J."/>
            <person name="Arendt D."/>
            <person name="Savage R."/>
            <person name="Osoegawa K."/>
            <person name="de Jong P."/>
            <person name="Grimwood J."/>
            <person name="Chapman J.A."/>
            <person name="Shapiro H."/>
            <person name="Aerts A."/>
            <person name="Otillar R.P."/>
            <person name="Terry A.Y."/>
            <person name="Boore J.L."/>
            <person name="Grigoriev I.V."/>
            <person name="Lindberg D.R."/>
            <person name="Seaver E.C."/>
            <person name="Weisblat D.A."/>
            <person name="Putnam N.H."/>
            <person name="Rokhsar D.S."/>
        </authorList>
    </citation>
    <scope>NUCLEOTIDE SEQUENCE [LARGE SCALE GENOMIC DNA]</scope>
</reference>
<dbReference type="GeneID" id="20240451"/>
<feature type="transmembrane region" description="Helical" evidence="1">
    <location>
        <begin position="74"/>
        <end position="93"/>
    </location>
</feature>
<sequence>MTVKETVHVYSDKKSSERFYRLLPAFGLLQGVFFLGVGIISLTSKITDEDIVQIKQESEFLEWLTIRQKRYQKVIVGVYLFAAVMCIAVCSMYPSRIIKNMWLLKGGNHIAVETFSRFNMFKYLTMPLDEVSGKIMRKESTHTVPLKFKDRYAMYVMHLDKGVLHRPDLFDYLIALKREFPKN</sequence>
<dbReference type="OMA" id="KQVSCMA"/>
<evidence type="ECO:0000313" key="3">
    <source>
        <dbReference type="Proteomes" id="UP000030746"/>
    </source>
</evidence>
<gene>
    <name evidence="2" type="ORF">LOTGIDRAFT_166822</name>
</gene>
<dbReference type="InterPro" id="IPR045325">
    <property type="entry name" value="TMEM70/TMEM186/TMEM223"/>
</dbReference>
<dbReference type="PANTHER" id="PTHR14549:SF2">
    <property type="entry name" value="TRANSMEMBRANE PROTEIN 223"/>
    <property type="match status" value="1"/>
</dbReference>
<evidence type="ECO:0000313" key="2">
    <source>
        <dbReference type="EMBL" id="ESO86819.1"/>
    </source>
</evidence>
<keyword evidence="1" id="KW-0472">Membrane</keyword>
<dbReference type="HOGENOM" id="CLU_1476784_0_0_1"/>
<protein>
    <recommendedName>
        <fullName evidence="4">Transmembrane protein 223</fullName>
    </recommendedName>
</protein>
<dbReference type="EMBL" id="KB202990">
    <property type="protein sequence ID" value="ESO86819.1"/>
    <property type="molecule type" value="Genomic_DNA"/>
</dbReference>
<name>V4BDL7_LOTGI</name>
<dbReference type="RefSeq" id="XP_009062514.1">
    <property type="nucleotide sequence ID" value="XM_009064266.1"/>
</dbReference>
<dbReference type="GO" id="GO:0007399">
    <property type="term" value="P:nervous system development"/>
    <property type="evidence" value="ECO:0007669"/>
    <property type="project" value="TreeGrafter"/>
</dbReference>
<feature type="transmembrane region" description="Helical" evidence="1">
    <location>
        <begin position="20"/>
        <end position="42"/>
    </location>
</feature>
<dbReference type="Proteomes" id="UP000030746">
    <property type="component" value="Unassembled WGS sequence"/>
</dbReference>